<evidence type="ECO:0000256" key="9">
    <source>
        <dbReference type="ARBA" id="ARBA00023306"/>
    </source>
</evidence>
<gene>
    <name evidence="10" type="ORF">SCUCBS95973_000325</name>
</gene>
<proteinExistence type="inferred from homology"/>
<keyword evidence="9" id="KW-0131">Cell cycle</keyword>
<keyword evidence="7" id="KW-0175">Coiled coil</keyword>
<keyword evidence="4" id="KW-0132">Cell division</keyword>
<keyword evidence="5" id="KW-0493">Microtubule</keyword>
<comment type="subcellular location">
    <subcellularLocation>
        <location evidence="1">Cytoplasm</location>
        <location evidence="1">Cytoskeleton</location>
        <location evidence="1">Spindle</location>
    </subcellularLocation>
</comment>
<sequence>MAHIPPSAAIFSPSIARLASSATKDWNYVDSWLAAKFPSRSPPPFERNPETLRVLVALAASNETADEDRALVLGVEASALQTLTQAAAAAAIDDNHASSNGGLSPTVAAESITAAIEGDLSREGRSAFDSLATTSVDLGVAYPTPALLGHKITELQALQQLEEEENVHLELLAYVKALDEQINYFQDLPPDKDLARQQLEALRAELHNATQKRDLVFEGLVERATPKRLR</sequence>
<evidence type="ECO:0000256" key="3">
    <source>
        <dbReference type="ARBA" id="ARBA00022490"/>
    </source>
</evidence>
<name>A0ABP0AP84_9PEZI</name>
<comment type="similarity">
    <text evidence="2">Belongs to the HAUS1 family.</text>
</comment>
<dbReference type="Proteomes" id="UP001642405">
    <property type="component" value="Unassembled WGS sequence"/>
</dbReference>
<evidence type="ECO:0000256" key="2">
    <source>
        <dbReference type="ARBA" id="ARBA00005479"/>
    </source>
</evidence>
<keyword evidence="11" id="KW-1185">Reference proteome</keyword>
<keyword evidence="8" id="KW-0206">Cytoskeleton</keyword>
<accession>A0ABP0AP84</accession>
<dbReference type="PANTHER" id="PTHR31570:SF1">
    <property type="entry name" value="HAUS AUGMIN-LIKE COMPLEX SUBUNIT 1"/>
    <property type="match status" value="1"/>
</dbReference>
<evidence type="ECO:0000256" key="4">
    <source>
        <dbReference type="ARBA" id="ARBA00022618"/>
    </source>
</evidence>
<organism evidence="10 11">
    <name type="scientific">Sporothrix curviconia</name>
    <dbReference type="NCBI Taxonomy" id="1260050"/>
    <lineage>
        <taxon>Eukaryota</taxon>
        <taxon>Fungi</taxon>
        <taxon>Dikarya</taxon>
        <taxon>Ascomycota</taxon>
        <taxon>Pezizomycotina</taxon>
        <taxon>Sordariomycetes</taxon>
        <taxon>Sordariomycetidae</taxon>
        <taxon>Ophiostomatales</taxon>
        <taxon>Ophiostomataceae</taxon>
        <taxon>Sporothrix</taxon>
    </lineage>
</organism>
<evidence type="ECO:0000256" key="6">
    <source>
        <dbReference type="ARBA" id="ARBA00022776"/>
    </source>
</evidence>
<reference evidence="10 11" key="1">
    <citation type="submission" date="2024-01" db="EMBL/GenBank/DDBJ databases">
        <authorList>
            <person name="Allen C."/>
            <person name="Tagirdzhanova G."/>
        </authorList>
    </citation>
    <scope>NUCLEOTIDE SEQUENCE [LARGE SCALE GENOMIC DNA]</scope>
</reference>
<dbReference type="EMBL" id="CAWUHB010000001">
    <property type="protein sequence ID" value="CAK7209067.1"/>
    <property type="molecule type" value="Genomic_DNA"/>
</dbReference>
<dbReference type="Pfam" id="PF25762">
    <property type="entry name" value="HAUS1"/>
    <property type="match status" value="1"/>
</dbReference>
<evidence type="ECO:0000313" key="10">
    <source>
        <dbReference type="EMBL" id="CAK7209067.1"/>
    </source>
</evidence>
<keyword evidence="3" id="KW-0963">Cytoplasm</keyword>
<comment type="caution">
    <text evidence="10">The sequence shown here is derived from an EMBL/GenBank/DDBJ whole genome shotgun (WGS) entry which is preliminary data.</text>
</comment>
<evidence type="ECO:0000256" key="7">
    <source>
        <dbReference type="ARBA" id="ARBA00023054"/>
    </source>
</evidence>
<evidence type="ECO:0000256" key="5">
    <source>
        <dbReference type="ARBA" id="ARBA00022701"/>
    </source>
</evidence>
<dbReference type="InterPro" id="IPR026243">
    <property type="entry name" value="HAUS1"/>
</dbReference>
<evidence type="ECO:0000256" key="1">
    <source>
        <dbReference type="ARBA" id="ARBA00004186"/>
    </source>
</evidence>
<protein>
    <recommendedName>
        <fullName evidence="12">Kinetochore protein</fullName>
    </recommendedName>
</protein>
<evidence type="ECO:0000256" key="8">
    <source>
        <dbReference type="ARBA" id="ARBA00023212"/>
    </source>
</evidence>
<evidence type="ECO:0000313" key="11">
    <source>
        <dbReference type="Proteomes" id="UP001642405"/>
    </source>
</evidence>
<evidence type="ECO:0008006" key="12">
    <source>
        <dbReference type="Google" id="ProtNLM"/>
    </source>
</evidence>
<keyword evidence="6" id="KW-0498">Mitosis</keyword>
<dbReference type="PANTHER" id="PTHR31570">
    <property type="entry name" value="HAUS AUGMIN-LIKE COMPLEX SUBUNIT 1"/>
    <property type="match status" value="1"/>
</dbReference>